<evidence type="ECO:0000313" key="9">
    <source>
        <dbReference type="Proteomes" id="UP000256301"/>
    </source>
</evidence>
<dbReference type="EMBL" id="QQWE01000017">
    <property type="protein sequence ID" value="REJ51008.1"/>
    <property type="molecule type" value="Genomic_DNA"/>
</dbReference>
<feature type="repeat" description="TPR" evidence="5">
    <location>
        <begin position="605"/>
        <end position="638"/>
    </location>
</feature>
<dbReference type="PROSITE" id="PS00107">
    <property type="entry name" value="PROTEIN_KINASE_ATP"/>
    <property type="match status" value="1"/>
</dbReference>
<dbReference type="Gene3D" id="1.25.40.10">
    <property type="entry name" value="Tetratricopeptide repeat domain"/>
    <property type="match status" value="3"/>
</dbReference>
<dbReference type="PANTHER" id="PTHR43289:SF34">
    <property type="entry name" value="SERINE_THREONINE-PROTEIN KINASE YBDM-RELATED"/>
    <property type="match status" value="1"/>
</dbReference>
<organism evidence="8 9">
    <name type="scientific">Microcystis aeruginosa DA14</name>
    <dbReference type="NCBI Taxonomy" id="1987506"/>
    <lineage>
        <taxon>Bacteria</taxon>
        <taxon>Bacillati</taxon>
        <taxon>Cyanobacteriota</taxon>
        <taxon>Cyanophyceae</taxon>
        <taxon>Oscillatoriophycideae</taxon>
        <taxon>Chroococcales</taxon>
        <taxon>Microcystaceae</taxon>
        <taxon>Microcystis</taxon>
    </lineage>
</organism>
<comment type="caution">
    <text evidence="8">The sequence shown here is derived from an EMBL/GenBank/DDBJ whole genome shotgun (WGS) entry which is preliminary data.</text>
</comment>
<dbReference type="InterPro" id="IPR000719">
    <property type="entry name" value="Prot_kinase_dom"/>
</dbReference>
<reference evidence="8 9" key="1">
    <citation type="submission" date="2017-08" db="EMBL/GenBank/DDBJ databases">
        <title>Functional genomic and metabolic studies of the symbiotic interactions of six Microcystis-dominated communities.</title>
        <authorList>
            <person name="Li Q."/>
            <person name="Lin F."/>
        </authorList>
    </citation>
    <scope>NUCLEOTIDE SEQUENCE [LARGE SCALE GENOMIC DNA]</scope>
    <source>
        <strain evidence="8">DA14</strain>
    </source>
</reference>
<feature type="repeat" description="TPR" evidence="5">
    <location>
        <begin position="391"/>
        <end position="424"/>
    </location>
</feature>
<protein>
    <submittedName>
        <fullName evidence="8">Serine/threonine protein kinase</fullName>
    </submittedName>
</protein>
<gene>
    <name evidence="8" type="ORF">DWQ56_25355</name>
</gene>
<evidence type="ECO:0000256" key="4">
    <source>
        <dbReference type="ARBA" id="ARBA00022840"/>
    </source>
</evidence>
<proteinExistence type="predicted"/>
<dbReference type="InterPro" id="IPR019734">
    <property type="entry name" value="TPR_rpt"/>
</dbReference>
<dbReference type="InterPro" id="IPR008271">
    <property type="entry name" value="Ser/Thr_kinase_AS"/>
</dbReference>
<sequence length="699" mass="79197">MSILCTVCVTENPDNANTCTVCGSPLNLGETPSSSTSSGLHLPAGTIVRQGQYKIEKTLGQGGFGITYKAIALGKSQELAIKELFPDGSYRQGTSIIWSTNITPKEQQKEINDFKKEAAYLSKCIHPNIARVYDWFEENNTAYMVMDFIQGKSLLDILKNQGMLPIDRAKRYFLQVADALKLVHSYNILHRDIKPENLLIDAQDNVILIDFGAAREFLAGKSIEHTKIFTEGYAPLEQYSSRAKRGPSTDIYALCASMYELLTGKLPPSATDRIQQEILTPPRQYNPQIDPVTEQVILTGMRIYAQDRFQSAGDLIDALQGRLLSPIQRRAKELVKQGNLTEAIQTYEKCLASEPTNGEAAVELAIVQMHVNDSQAEIAARKAIQLQPNDGRGYGVLGLVQCRQSRWPEAVKTLQQAASLSPNEIWIQANLAWAFGKSHQWQQAKNASDQAIQLDQQCIFALGVKAWIQFHQKQPKEAMQSATRAIFQSNQDSSPYNQEMKKWIYPYLLVNLNRVSQQPGTLERRLEEFIIQVPDSVFAWGYKGWKKASLQLWHDSLTCFQNILKKENIPEWVFLNYGITQEHLNDLHGAIQTYQFYDQNFYNNSLVAFQLGTLLGKMQQWQDAQKYLERAIQLQPDYAEAYHNLGWTLLNIKTPDGQIESSRKLLVAYRQATTLYIQQGKLDRAQKIKQIFQITGIEL</sequence>
<dbReference type="PANTHER" id="PTHR43289">
    <property type="entry name" value="MITOGEN-ACTIVATED PROTEIN KINASE KINASE KINASE 20-RELATED"/>
    <property type="match status" value="1"/>
</dbReference>
<keyword evidence="5" id="KW-0802">TPR repeat</keyword>
<keyword evidence="8" id="KW-0723">Serine/threonine-protein kinase</keyword>
<feature type="domain" description="Protein kinase" evidence="7">
    <location>
        <begin position="53"/>
        <end position="371"/>
    </location>
</feature>
<keyword evidence="1" id="KW-0808">Transferase</keyword>
<evidence type="ECO:0000259" key="7">
    <source>
        <dbReference type="PROSITE" id="PS50011"/>
    </source>
</evidence>
<dbReference type="Proteomes" id="UP000256301">
    <property type="component" value="Unassembled WGS sequence"/>
</dbReference>
<dbReference type="InterPro" id="IPR011990">
    <property type="entry name" value="TPR-like_helical_dom_sf"/>
</dbReference>
<evidence type="ECO:0000256" key="3">
    <source>
        <dbReference type="ARBA" id="ARBA00022777"/>
    </source>
</evidence>
<dbReference type="CDD" id="cd14014">
    <property type="entry name" value="STKc_PknB_like"/>
    <property type="match status" value="1"/>
</dbReference>
<dbReference type="AlphaFoldDB" id="A0A3E0LUB3"/>
<dbReference type="Gene3D" id="1.10.510.10">
    <property type="entry name" value="Transferase(Phosphotransferase) domain 1"/>
    <property type="match status" value="1"/>
</dbReference>
<dbReference type="Pfam" id="PF00069">
    <property type="entry name" value="Pkinase"/>
    <property type="match status" value="1"/>
</dbReference>
<dbReference type="Pfam" id="PF13432">
    <property type="entry name" value="TPR_16"/>
    <property type="match status" value="2"/>
</dbReference>
<dbReference type="SMART" id="SM00220">
    <property type="entry name" value="S_TKc"/>
    <property type="match status" value="1"/>
</dbReference>
<evidence type="ECO:0000256" key="1">
    <source>
        <dbReference type="ARBA" id="ARBA00022679"/>
    </source>
</evidence>
<dbReference type="Gene3D" id="3.30.200.20">
    <property type="entry name" value="Phosphorylase Kinase, domain 1"/>
    <property type="match status" value="1"/>
</dbReference>
<feature type="binding site" evidence="6">
    <location>
        <position position="82"/>
    </location>
    <ligand>
        <name>ATP</name>
        <dbReference type="ChEBI" id="CHEBI:30616"/>
    </ligand>
</feature>
<dbReference type="GO" id="GO:0005524">
    <property type="term" value="F:ATP binding"/>
    <property type="evidence" value="ECO:0007669"/>
    <property type="project" value="UniProtKB-UniRule"/>
</dbReference>
<keyword evidence="2 6" id="KW-0547">Nucleotide-binding</keyword>
<evidence type="ECO:0000313" key="8">
    <source>
        <dbReference type="EMBL" id="REJ51008.1"/>
    </source>
</evidence>
<keyword evidence="4 6" id="KW-0067">ATP-binding</keyword>
<evidence type="ECO:0000256" key="5">
    <source>
        <dbReference type="PROSITE-ProRule" id="PRU00339"/>
    </source>
</evidence>
<dbReference type="GO" id="GO:0004674">
    <property type="term" value="F:protein serine/threonine kinase activity"/>
    <property type="evidence" value="ECO:0007669"/>
    <property type="project" value="UniProtKB-KW"/>
</dbReference>
<accession>A0A3E0LUB3</accession>
<dbReference type="SMART" id="SM00028">
    <property type="entry name" value="TPR"/>
    <property type="match status" value="7"/>
</dbReference>
<name>A0A3E0LUB3_MICAE</name>
<dbReference type="InterPro" id="IPR011009">
    <property type="entry name" value="Kinase-like_dom_sf"/>
</dbReference>
<evidence type="ECO:0000256" key="6">
    <source>
        <dbReference type="PROSITE-ProRule" id="PRU10141"/>
    </source>
</evidence>
<dbReference type="PROSITE" id="PS00108">
    <property type="entry name" value="PROTEIN_KINASE_ST"/>
    <property type="match status" value="1"/>
</dbReference>
<evidence type="ECO:0000256" key="2">
    <source>
        <dbReference type="ARBA" id="ARBA00022741"/>
    </source>
</evidence>
<dbReference type="SUPFAM" id="SSF48452">
    <property type="entry name" value="TPR-like"/>
    <property type="match status" value="2"/>
</dbReference>
<dbReference type="PROSITE" id="PS50011">
    <property type="entry name" value="PROTEIN_KINASE_DOM"/>
    <property type="match status" value="1"/>
</dbReference>
<dbReference type="PROSITE" id="PS50005">
    <property type="entry name" value="TPR"/>
    <property type="match status" value="2"/>
</dbReference>
<dbReference type="SUPFAM" id="SSF56112">
    <property type="entry name" value="Protein kinase-like (PK-like)"/>
    <property type="match status" value="1"/>
</dbReference>
<dbReference type="InterPro" id="IPR017441">
    <property type="entry name" value="Protein_kinase_ATP_BS"/>
</dbReference>
<keyword evidence="3 8" id="KW-0418">Kinase</keyword>